<sequence length="158" mass="18619">MKKLIFTYDLVFSNYQLTRLQATYAVTSCLCIVTNCVMADCLSADTESSGPRFWKHFRCPSPVSIQGIWVKSKRFRMRFRRFGSKEEVLRSAFSHFFLQRVNGNSVNWETTRVEGEEYLTRFILSDGDFSHKLCVYGIAARYQKYSRRQCKSESFEFF</sequence>
<evidence type="ECO:0000313" key="2">
    <source>
        <dbReference type="Proteomes" id="UP000427071"/>
    </source>
</evidence>
<organism evidence="1 2">
    <name type="scientific">Corynebacterium kalinowskii</name>
    <dbReference type="NCBI Taxonomy" id="2675216"/>
    <lineage>
        <taxon>Bacteria</taxon>
        <taxon>Bacillati</taxon>
        <taxon>Actinomycetota</taxon>
        <taxon>Actinomycetes</taxon>
        <taxon>Mycobacteriales</taxon>
        <taxon>Corynebacteriaceae</taxon>
        <taxon>Corynebacterium</taxon>
    </lineage>
</organism>
<name>A0A6B8V9Y9_9CORY</name>
<evidence type="ECO:0000313" key="1">
    <source>
        <dbReference type="EMBL" id="QGU01932.1"/>
    </source>
</evidence>
<dbReference type="AlphaFoldDB" id="A0A6B8V9Y9"/>
<dbReference type="Proteomes" id="UP000427071">
    <property type="component" value="Chromosome"/>
</dbReference>
<accession>A0A6B8V9Y9</accession>
<protein>
    <submittedName>
        <fullName evidence="1">Uncharacterized protein</fullName>
    </submittedName>
</protein>
<gene>
    <name evidence="1" type="ORF">CKALI_05305</name>
</gene>
<dbReference type="KEGG" id="ckw:CKALI_05305"/>
<reference evidence="2" key="1">
    <citation type="submission" date="2019-11" db="EMBL/GenBank/DDBJ databases">
        <title>Complete genome sequence of Corynebacterium kalinowskii 1959, a novel Corynebacterium species isolated from soil of a small paddock in Vilsendorf, Germany.</title>
        <authorList>
            <person name="Schaffert L."/>
            <person name="Ruwe M."/>
            <person name="Milse J."/>
            <person name="Hanuschka K."/>
            <person name="Ortseifen V."/>
            <person name="Droste J."/>
            <person name="Brandt D."/>
            <person name="Schlueter L."/>
            <person name="Kutter Y."/>
            <person name="Vinke S."/>
            <person name="Viehoefer P."/>
            <person name="Jacob L."/>
            <person name="Luebke N.-C."/>
            <person name="Schulte-Berndt E."/>
            <person name="Hain C."/>
            <person name="Linder M."/>
            <person name="Schmidt P."/>
            <person name="Wollenschlaeger L."/>
            <person name="Luttermann T."/>
            <person name="Thieme E."/>
            <person name="Hassa J."/>
            <person name="Haak M."/>
            <person name="Wittchen M."/>
            <person name="Mentz A."/>
            <person name="Persicke M."/>
            <person name="Busche T."/>
            <person name="Ruckert C."/>
        </authorList>
    </citation>
    <scope>NUCLEOTIDE SEQUENCE [LARGE SCALE GENOMIC DNA]</scope>
    <source>
        <strain evidence="2">1959</strain>
    </source>
</reference>
<dbReference type="EMBL" id="CP046452">
    <property type="protein sequence ID" value="QGU01932.1"/>
    <property type="molecule type" value="Genomic_DNA"/>
</dbReference>
<proteinExistence type="predicted"/>
<keyword evidence="2" id="KW-1185">Reference proteome</keyword>